<protein>
    <submittedName>
        <fullName evidence="2">Ketosteroid isomerase-like protein</fullName>
    </submittedName>
</protein>
<dbReference type="Gene3D" id="3.10.450.50">
    <property type="match status" value="1"/>
</dbReference>
<proteinExistence type="predicted"/>
<sequence>MTPRELVGQALRLLLDKDMAGFAGLWAPDGVMEFPFAPPGYPRRLDGRAAIAEYLRGYPDILDIREISEVRVHQSLDPAVVVVEFRAAGIAVATGQPYRLDYIAVITVRDNAIAHYRDYWDPVAAVTAIGGLDRLIDAFTGWSR</sequence>
<name>A0A370IAM0_9NOCA</name>
<dbReference type="InterPro" id="IPR037401">
    <property type="entry name" value="SnoaL-like"/>
</dbReference>
<dbReference type="Proteomes" id="UP000254869">
    <property type="component" value="Unassembled WGS sequence"/>
</dbReference>
<gene>
    <name evidence="2" type="ORF">DFR76_102162</name>
</gene>
<dbReference type="GO" id="GO:0016853">
    <property type="term" value="F:isomerase activity"/>
    <property type="evidence" value="ECO:0007669"/>
    <property type="project" value="UniProtKB-KW"/>
</dbReference>
<dbReference type="RefSeq" id="WP_068005286.1">
    <property type="nucleotide sequence ID" value="NZ_QQBC01000002.1"/>
</dbReference>
<keyword evidence="2" id="KW-0413">Isomerase</keyword>
<comment type="caution">
    <text evidence="2">The sequence shown here is derived from an EMBL/GenBank/DDBJ whole genome shotgun (WGS) entry which is preliminary data.</text>
</comment>
<reference evidence="2 3" key="1">
    <citation type="submission" date="2018-07" db="EMBL/GenBank/DDBJ databases">
        <title>Genomic Encyclopedia of Type Strains, Phase IV (KMG-IV): sequencing the most valuable type-strain genomes for metagenomic binning, comparative biology and taxonomic classification.</title>
        <authorList>
            <person name="Goeker M."/>
        </authorList>
    </citation>
    <scope>NUCLEOTIDE SEQUENCE [LARGE SCALE GENOMIC DNA]</scope>
    <source>
        <strain evidence="2 3">DSM 44290</strain>
    </source>
</reference>
<dbReference type="AlphaFoldDB" id="A0A370IAM0"/>
<dbReference type="InterPro" id="IPR032710">
    <property type="entry name" value="NTF2-like_dom_sf"/>
</dbReference>
<dbReference type="Pfam" id="PF12680">
    <property type="entry name" value="SnoaL_2"/>
    <property type="match status" value="1"/>
</dbReference>
<dbReference type="STRING" id="1210086.GCA_001613105_06212"/>
<evidence type="ECO:0000313" key="2">
    <source>
        <dbReference type="EMBL" id="RDI67763.1"/>
    </source>
</evidence>
<evidence type="ECO:0000313" key="3">
    <source>
        <dbReference type="Proteomes" id="UP000254869"/>
    </source>
</evidence>
<evidence type="ECO:0000259" key="1">
    <source>
        <dbReference type="Pfam" id="PF12680"/>
    </source>
</evidence>
<organism evidence="2 3">
    <name type="scientific">Nocardia pseudobrasiliensis</name>
    <dbReference type="NCBI Taxonomy" id="45979"/>
    <lineage>
        <taxon>Bacteria</taxon>
        <taxon>Bacillati</taxon>
        <taxon>Actinomycetota</taxon>
        <taxon>Actinomycetes</taxon>
        <taxon>Mycobacteriales</taxon>
        <taxon>Nocardiaceae</taxon>
        <taxon>Nocardia</taxon>
    </lineage>
</organism>
<keyword evidence="3" id="KW-1185">Reference proteome</keyword>
<feature type="domain" description="SnoaL-like" evidence="1">
    <location>
        <begin position="11"/>
        <end position="115"/>
    </location>
</feature>
<dbReference type="SUPFAM" id="SSF54427">
    <property type="entry name" value="NTF2-like"/>
    <property type="match status" value="1"/>
</dbReference>
<accession>A0A370IAM0</accession>
<dbReference type="EMBL" id="QQBC01000002">
    <property type="protein sequence ID" value="RDI67763.1"/>
    <property type="molecule type" value="Genomic_DNA"/>
</dbReference>